<dbReference type="EMBL" id="CP021744">
    <property type="protein sequence ID" value="ARZ71532.1"/>
    <property type="molecule type" value="Genomic_DNA"/>
</dbReference>
<dbReference type="GO" id="GO:0004315">
    <property type="term" value="F:3-oxoacyl-[acyl-carrier-protein] synthase activity"/>
    <property type="evidence" value="ECO:0007669"/>
    <property type="project" value="TreeGrafter"/>
</dbReference>
<sequence>MRRDGHGGGTVTGRTDERPRAAREVVVTGVGLAVPGLTLPDELLGAAREGGFDPRTGLTGREMRHKDRGSRLALRATEPALRDAGLYGEDGFRGDGDATAVLVSSNFGILDSVCAFTDIIARDTVTGLSPLGLPQTSSNVTAGAVAMRHGLRGPNITLCNGPTSGLDAVYWARGAIAAGRAETAVVIGVEPAGDAVTKLLGAPVLDGAVALVLESRTGAEARGARPRATIGGYARAADRATAVAAVTSGCAAGSPGLWLTEGEADGAGAPPSAEGPASGAKPFDLQARLGLCAGALGVLQCAAAVAHFDGGRDGAVLATAGRTGDDAVAALLLTDARDRPRSHG</sequence>
<gene>
    <name evidence="4" type="ORF">SMD11_5956</name>
</gene>
<dbReference type="AlphaFoldDB" id="A0A1Z2LB66"/>
<reference evidence="4 5" key="1">
    <citation type="submission" date="2017-06" db="EMBL/GenBank/DDBJ databases">
        <title>Streptomyces albireticuli Genome sequencing and assembly.</title>
        <authorList>
            <person name="Wang Y."/>
            <person name="Du B."/>
            <person name="Ding Y."/>
            <person name="Liu H."/>
            <person name="Hou Q."/>
            <person name="Liu K."/>
            <person name="Yao L."/>
            <person name="Wang C."/>
        </authorList>
    </citation>
    <scope>NUCLEOTIDE SEQUENCE [LARGE SCALE GENOMIC DNA]</scope>
    <source>
        <strain evidence="4 5">MDJK11</strain>
    </source>
</reference>
<feature type="domain" description="Beta-ketoacyl synthase-like N-terminal" evidence="3">
    <location>
        <begin position="51"/>
        <end position="190"/>
    </location>
</feature>
<feature type="region of interest" description="Disordered" evidence="2">
    <location>
        <begin position="48"/>
        <end position="69"/>
    </location>
</feature>
<protein>
    <recommendedName>
        <fullName evidence="3">Beta-ketoacyl synthase-like N-terminal domain-containing protein</fullName>
    </recommendedName>
</protein>
<dbReference type="Proteomes" id="UP000195755">
    <property type="component" value="Chromosome"/>
</dbReference>
<evidence type="ECO:0000313" key="4">
    <source>
        <dbReference type="EMBL" id="ARZ71532.1"/>
    </source>
</evidence>
<dbReference type="InterPro" id="IPR016039">
    <property type="entry name" value="Thiolase-like"/>
</dbReference>
<evidence type="ECO:0000256" key="2">
    <source>
        <dbReference type="SAM" id="MobiDB-lite"/>
    </source>
</evidence>
<dbReference type="SUPFAM" id="SSF53901">
    <property type="entry name" value="Thiolase-like"/>
    <property type="match status" value="1"/>
</dbReference>
<evidence type="ECO:0000259" key="3">
    <source>
        <dbReference type="Pfam" id="PF00109"/>
    </source>
</evidence>
<dbReference type="PANTHER" id="PTHR11712">
    <property type="entry name" value="POLYKETIDE SYNTHASE-RELATED"/>
    <property type="match status" value="1"/>
</dbReference>
<dbReference type="PANTHER" id="PTHR11712:SF336">
    <property type="entry name" value="3-OXOACYL-[ACYL-CARRIER-PROTEIN] SYNTHASE, MITOCHONDRIAL"/>
    <property type="match status" value="1"/>
</dbReference>
<dbReference type="KEGG" id="salj:SMD11_5956"/>
<organism evidence="4 5">
    <name type="scientific">Streptomyces albireticuli</name>
    <dbReference type="NCBI Taxonomy" id="1940"/>
    <lineage>
        <taxon>Bacteria</taxon>
        <taxon>Bacillati</taxon>
        <taxon>Actinomycetota</taxon>
        <taxon>Actinomycetes</taxon>
        <taxon>Kitasatosporales</taxon>
        <taxon>Streptomycetaceae</taxon>
        <taxon>Streptomyces</taxon>
    </lineage>
</organism>
<evidence type="ECO:0000256" key="1">
    <source>
        <dbReference type="ARBA" id="ARBA00022679"/>
    </source>
</evidence>
<dbReference type="InterPro" id="IPR000794">
    <property type="entry name" value="Beta-ketoacyl_synthase"/>
</dbReference>
<dbReference type="Gene3D" id="3.40.47.10">
    <property type="match status" value="1"/>
</dbReference>
<accession>A0A1Z2LB66</accession>
<dbReference type="InterPro" id="IPR014030">
    <property type="entry name" value="Ketoacyl_synth_N"/>
</dbReference>
<proteinExistence type="predicted"/>
<dbReference type="GO" id="GO:0006633">
    <property type="term" value="P:fatty acid biosynthetic process"/>
    <property type="evidence" value="ECO:0007669"/>
    <property type="project" value="TreeGrafter"/>
</dbReference>
<name>A0A1Z2LB66_9ACTN</name>
<dbReference type="Pfam" id="PF00109">
    <property type="entry name" value="ketoacyl-synt"/>
    <property type="match status" value="1"/>
</dbReference>
<dbReference type="RefSeq" id="WP_087929317.1">
    <property type="nucleotide sequence ID" value="NZ_CP021744.1"/>
</dbReference>
<evidence type="ECO:0000313" key="5">
    <source>
        <dbReference type="Proteomes" id="UP000195755"/>
    </source>
</evidence>
<feature type="region of interest" description="Disordered" evidence="2">
    <location>
        <begin position="1"/>
        <end position="21"/>
    </location>
</feature>
<dbReference type="OrthoDB" id="3364148at2"/>
<keyword evidence="1" id="KW-0808">Transferase</keyword>